<dbReference type="Pfam" id="PF00901">
    <property type="entry name" value="Orbi_VP5"/>
    <property type="match status" value="1"/>
</dbReference>
<dbReference type="EMBL" id="KP821580">
    <property type="protein sequence ID" value="AKV61157.1"/>
    <property type="molecule type" value="Genomic_RNA"/>
</dbReference>
<evidence type="ECO:0000256" key="9">
    <source>
        <dbReference type="ARBA" id="ARBA00023296"/>
    </source>
</evidence>
<name>A0A0K1RIM3_BTV</name>
<accession>A0A0K1RIM3</accession>
<evidence type="ECO:0000256" key="10">
    <source>
        <dbReference type="ARBA" id="ARBA00024835"/>
    </source>
</evidence>
<evidence type="ECO:0000256" key="6">
    <source>
        <dbReference type="ARBA" id="ARBA00022648"/>
    </source>
</evidence>
<dbReference type="GO" id="GO:0140267">
    <property type="term" value="P:symbiont entry into host cell via permeabilization of host membrane"/>
    <property type="evidence" value="ECO:0007669"/>
    <property type="project" value="UniProtKB-KW"/>
</dbReference>
<protein>
    <recommendedName>
        <fullName evidence="3">Outer capsid protein VP5</fullName>
    </recommendedName>
</protein>
<keyword evidence="5" id="KW-1162">Viral penetration into host cytoplasm</keyword>
<sequence>MGKIIKSLGKFGKKIGSALGSSTAKKIYSTIGKAAERFVESDLGSATIDGIIQGSVHSALTGESYGESVKQAVILNVVGGGDSIADPLSPGENDMVHRLKRLEDEQKGEIIRTKHNAQVIAKFGRDLEDVYKFASREHKVGEEEEDQIQMLEKALRAYGNVVKVEGESVQKLAKALRAEEEERTDEETRMIGEYRDKIDALSKAIEIEREGLQDEAIQEIAGMSAEVLEAAAEEVPIFGAGVATSIATARAIEGAYKLKAVITALTGIDLSHMTTPKIQPKTLEAILDAPGGNVTDLMLTRGLDSKIDKINENLAEVEHMQTSILPRIKKAIEEDRDEITNWSPKRIHPKSVQRFRVPRMQTPSIHIYAAPWDSDSVFIFHVISPHHLNESFFLGFDLEIEYVHYEDLAQHWHSLGAAQEVTGRTFREAYREFFNLASRSTMASDIHKKRLQRSRMSHPIYLGVHNYELSYIAIKSNAMQLVTDEDLQKHVLRGPLHFQRRVIMAALKYGVKVMSRADDIAMMLRDA</sequence>
<comment type="subcellular location">
    <subcellularLocation>
        <location evidence="1">Virion</location>
    </subcellularLocation>
</comment>
<evidence type="ECO:0000256" key="5">
    <source>
        <dbReference type="ARBA" id="ARBA00022595"/>
    </source>
</evidence>
<evidence type="ECO:0000256" key="8">
    <source>
        <dbReference type="ARBA" id="ARBA00022844"/>
    </source>
</evidence>
<keyword evidence="9" id="KW-1160">Virus entry into host cell</keyword>
<evidence type="ECO:0000256" key="1">
    <source>
        <dbReference type="ARBA" id="ARBA00004328"/>
    </source>
</evidence>
<comment type="similarity">
    <text evidence="2">Belongs to the orbivirus VP5 family.</text>
</comment>
<dbReference type="GO" id="GO:0005198">
    <property type="term" value="F:structural molecule activity"/>
    <property type="evidence" value="ECO:0007669"/>
    <property type="project" value="InterPro"/>
</dbReference>
<keyword evidence="4" id="KW-0167">Capsid protein</keyword>
<reference evidence="11" key="1">
    <citation type="journal article" date="2015" name="PLoS Pathog.">
        <title>Widespread Reassortment Shapes the Evolution and Epidemiology of Bluetongue Virus following European Invasion.</title>
        <authorList>
            <person name="Nomikou K."/>
            <person name="Hughes J."/>
            <person name="Wash R."/>
            <person name="Kellam P."/>
            <person name="Breard E."/>
            <person name="Zientara S."/>
            <person name="Palmarini M."/>
            <person name="Biek R."/>
            <person name="Mertens P."/>
        </authorList>
    </citation>
    <scope>NUCLEOTIDE SEQUENCE</scope>
    <source>
        <strain evidence="11">ISR2006/11</strain>
    </source>
</reference>
<comment type="function">
    <text evidence="10">VP5 protein is one of the two proteins (with VP2) which constitute the virus particle outer capsid. Acts as a membrane permeabilization protein that mediates release of viral particles from endosomal compartments into the cytoplasm. Permeabilization activity is probably negatively regulated by VP2 and is triggered by endosomal degradation of VP2 and exposure to low pH.</text>
</comment>
<evidence type="ECO:0000256" key="2">
    <source>
        <dbReference type="ARBA" id="ARBA00007624"/>
    </source>
</evidence>
<dbReference type="GO" id="GO:0039624">
    <property type="term" value="C:viral outer capsid"/>
    <property type="evidence" value="ECO:0007669"/>
    <property type="project" value="UniProtKB-KW"/>
</dbReference>
<proteinExistence type="inferred from homology"/>
<keyword evidence="6" id="KW-1173">Viral penetration via permeabilization of host membrane</keyword>
<evidence type="ECO:0000313" key="11">
    <source>
        <dbReference type="EMBL" id="AKV61157.1"/>
    </source>
</evidence>
<evidence type="ECO:0000256" key="7">
    <source>
        <dbReference type="ARBA" id="ARBA00022770"/>
    </source>
</evidence>
<dbReference type="InterPro" id="IPR000145">
    <property type="entry name" value="Capsid_VP5_Orbivir"/>
</dbReference>
<evidence type="ECO:0000256" key="4">
    <source>
        <dbReference type="ARBA" id="ARBA00022561"/>
    </source>
</evidence>
<organism evidence="11">
    <name type="scientific">Bluetongue virus 15</name>
    <dbReference type="NCBI Taxonomy" id="35331"/>
    <lineage>
        <taxon>Viruses</taxon>
        <taxon>Riboviria</taxon>
        <taxon>Orthornavirae</taxon>
        <taxon>Duplornaviricota</taxon>
        <taxon>Resentoviricetes</taxon>
        <taxon>Reovirales</taxon>
        <taxon>Sedoreoviridae</taxon>
        <taxon>Orbivirus</taxon>
        <taxon>Orbivirus caerulinguae</taxon>
        <taxon>Bluetongue virus</taxon>
    </lineage>
</organism>
<keyword evidence="8" id="KW-0946">Virion</keyword>
<evidence type="ECO:0000256" key="3">
    <source>
        <dbReference type="ARBA" id="ARBA00015353"/>
    </source>
</evidence>
<keyword evidence="7" id="KW-1152">Outer capsid protein</keyword>